<sequence>MFMLDLEKPRRSHISPRTKEDSDSCSSIPHLKNLDLIMHEQMILLFISVLLSASIADSNMNNKKMIILAPEFANKTIRGYFKRFDNHDPNRYSRHAIPPIPECEFPLHKNQLSIPLHISLWKPDLAARTTVGVVQQWTKEITSCTVYFFGAQESYSLSRVHEPSSTLPEPMTKDEISKQSLHTEVVPDRTERFSCSWTGTTKKELRYWMKTKVEVKFTPDGSVVSPKPTQVCNIYNSSRCLLGGGSVLDLGEPYITPLCPFKISRVAPGFLTIKKDTPYNKMGQITIPQLKLSFRFDFVTAFFYCPHSTNPSPFIHTLDGYLLTASSPVNDVTLNASAAAISPSMLERDLSDKKSTNPYHYSTLSTTSKPPATRALIEALSFISLASNTTNGAFFSSGSNPTQVWAKDSGSAHEIVNVMDILHGLQSSLSRSEYEWGLQTLAETQTQDLTAISHEICNDRRYEWLVARTLLLSSPQLMASLILNEPVSYARLIGTHILIPNPGLETEIKILDPLECYGSLCLVSTLKGEYWLESGTWNLYSDAPPHLTKATTSSFLLPINPGHWVDIISKEEVKTLPTLTRPSSNYEVLLTFTNTPLLSLSDMMDFSLSWEPVAPFHKPSLIEKGDPKYIAPTFSKVFQPIVSWWNDLSSGLKDTVLTGFLILTFTVLAIKILPKCIPRLRSRKGKEELRPY</sequence>
<reference evidence="3" key="2">
    <citation type="submission" date="2020-03" db="EMBL/GenBank/DDBJ databases">
        <authorList>
            <person name="Kafer S."/>
            <person name="Paraskevopoulou S."/>
            <person name="Zirkel F."/>
            <person name="Wieseke N."/>
            <person name="Donath A."/>
            <person name="Petersen M."/>
            <person name="Jones T.C."/>
            <person name="Liu S."/>
            <person name="Zhou X."/>
            <person name="Middendorf M."/>
            <person name="Junglen S."/>
            <person name="Misof B."/>
            <person name="Drosten C."/>
        </authorList>
    </citation>
    <scope>NUCLEOTIDE SEQUENCE</scope>
    <source>
        <strain evidence="3">OKIAV14</strain>
    </source>
</reference>
<feature type="transmembrane region" description="Helical" evidence="2">
    <location>
        <begin position="656"/>
        <end position="674"/>
    </location>
</feature>
<reference evidence="3" key="1">
    <citation type="journal article" date="2019" name="PLoS Pathog.">
        <title>Re-assessing the diversity of negative strand RNA viruses in insects.</title>
        <authorList>
            <person name="Kafer S."/>
            <person name="Paraskevopoulou S."/>
            <person name="Zirkel F."/>
            <person name="Wieseke N."/>
            <person name="Donath A."/>
            <person name="Petersen M."/>
            <person name="Jones T.C."/>
            <person name="Liu S."/>
            <person name="Zhou X."/>
            <person name="Middendorf M."/>
            <person name="Junglen S."/>
            <person name="Misof B."/>
            <person name="Drosten C."/>
        </authorList>
    </citation>
    <scope>NUCLEOTIDE SEQUENCE</scope>
    <source>
        <strain evidence="3">OKIAV14</strain>
    </source>
</reference>
<proteinExistence type="predicted"/>
<keyword evidence="2" id="KW-0812">Transmembrane</keyword>
<feature type="region of interest" description="Disordered" evidence="1">
    <location>
        <begin position="1"/>
        <end position="26"/>
    </location>
</feature>
<evidence type="ECO:0000256" key="2">
    <source>
        <dbReference type="SAM" id="Phobius"/>
    </source>
</evidence>
<organism evidence="3">
    <name type="scientific">Blattodean rhabdo-related virus OKIAV14</name>
    <dbReference type="NCBI Taxonomy" id="2746364"/>
    <lineage>
        <taxon>Viruses</taxon>
        <taxon>Riboviria</taxon>
        <taxon>Orthornavirae</taxon>
        <taxon>Negarnaviricota</taxon>
        <taxon>Haploviricotina</taxon>
        <taxon>Monjiviricetes</taxon>
        <taxon>Mononegavirales</taxon>
        <taxon>Rhabdoviridae</taxon>
    </lineage>
</organism>
<name>A0A7D7F8N2_9RHAB</name>
<keyword evidence="2" id="KW-0472">Membrane</keyword>
<evidence type="ECO:0000313" key="3">
    <source>
        <dbReference type="EMBL" id="QMP82335.1"/>
    </source>
</evidence>
<evidence type="ECO:0000256" key="1">
    <source>
        <dbReference type="SAM" id="MobiDB-lite"/>
    </source>
</evidence>
<accession>A0A7D7F8N2</accession>
<keyword evidence="2" id="KW-1133">Transmembrane helix</keyword>
<protein>
    <submittedName>
        <fullName evidence="3">Glycoprotein</fullName>
    </submittedName>
</protein>
<dbReference type="EMBL" id="MT153532">
    <property type="protein sequence ID" value="QMP82335.1"/>
    <property type="molecule type" value="Viral_cRNA"/>
</dbReference>